<dbReference type="PANTHER" id="PTHR24198:SF165">
    <property type="entry name" value="ANKYRIN REPEAT-CONTAINING PROTEIN-RELATED"/>
    <property type="match status" value="1"/>
</dbReference>
<accession>A0A7S3HLD8</accession>
<gene>
    <name evidence="4" type="ORF">SELO1098_LOCUS26559</name>
</gene>
<evidence type="ECO:0000256" key="2">
    <source>
        <dbReference type="ARBA" id="ARBA00023043"/>
    </source>
</evidence>
<dbReference type="InterPro" id="IPR036770">
    <property type="entry name" value="Ankyrin_rpt-contain_sf"/>
</dbReference>
<dbReference type="PROSITE" id="PS50088">
    <property type="entry name" value="ANK_REPEAT"/>
    <property type="match status" value="1"/>
</dbReference>
<feature type="repeat" description="ANK" evidence="3">
    <location>
        <begin position="142"/>
        <end position="174"/>
    </location>
</feature>
<name>A0A7S3HLD8_9STRA</name>
<protein>
    <submittedName>
        <fullName evidence="4">Uncharacterized protein</fullName>
    </submittedName>
</protein>
<dbReference type="Gene3D" id="1.25.40.20">
    <property type="entry name" value="Ankyrin repeat-containing domain"/>
    <property type="match status" value="1"/>
</dbReference>
<keyword evidence="2 3" id="KW-0040">ANK repeat</keyword>
<reference evidence="4" key="1">
    <citation type="submission" date="2021-01" db="EMBL/GenBank/DDBJ databases">
        <authorList>
            <person name="Corre E."/>
            <person name="Pelletier E."/>
            <person name="Niang G."/>
            <person name="Scheremetjew M."/>
            <person name="Finn R."/>
            <person name="Kale V."/>
            <person name="Holt S."/>
            <person name="Cochrane G."/>
            <person name="Meng A."/>
            <person name="Brown T."/>
            <person name="Cohen L."/>
        </authorList>
    </citation>
    <scope>NUCLEOTIDE SEQUENCE</scope>
    <source>
        <strain evidence="4">CCAP 955/1</strain>
    </source>
</reference>
<dbReference type="PANTHER" id="PTHR24198">
    <property type="entry name" value="ANKYRIN REPEAT AND PROTEIN KINASE DOMAIN-CONTAINING PROTEIN"/>
    <property type="match status" value="1"/>
</dbReference>
<evidence type="ECO:0000313" key="4">
    <source>
        <dbReference type="EMBL" id="CAE0297705.1"/>
    </source>
</evidence>
<sequence>MLQPATSTVIMLLASIEKIVKSDTRFVKVDGELVKKKHPNTKKESQQARLRQKFDKLFEQRREAVLHDRLTSLSTSRAMKYALNGDEFHLRQELTLGHPINEVDARSGRTVLLESVAGGYLHLVRMLIYEYNADLSCVTTLGKASALHIAVEFSHRQIASMLITHGADVNKRDMFGRTPLHLVKTANVLKLLLKFPAVDVVARSNKGLTPLGHYLKSTPSAERVDEIVQLLSVREDRRLLEITKEQVANIKAEREHMMTHMGLVTDISTVGRFQYHEEDSKPW</sequence>
<dbReference type="Pfam" id="PF12796">
    <property type="entry name" value="Ank_2"/>
    <property type="match status" value="1"/>
</dbReference>
<dbReference type="EMBL" id="HBIC01051761">
    <property type="protein sequence ID" value="CAE0297705.1"/>
    <property type="molecule type" value="Transcribed_RNA"/>
</dbReference>
<evidence type="ECO:0000256" key="1">
    <source>
        <dbReference type="ARBA" id="ARBA00022737"/>
    </source>
</evidence>
<keyword evidence="1" id="KW-0677">Repeat</keyword>
<proteinExistence type="predicted"/>
<dbReference type="SUPFAM" id="SSF48403">
    <property type="entry name" value="Ankyrin repeat"/>
    <property type="match status" value="1"/>
</dbReference>
<dbReference type="SMART" id="SM00248">
    <property type="entry name" value="ANK"/>
    <property type="match status" value="3"/>
</dbReference>
<dbReference type="InterPro" id="IPR002110">
    <property type="entry name" value="Ankyrin_rpt"/>
</dbReference>
<dbReference type="AlphaFoldDB" id="A0A7S3HLD8"/>
<dbReference type="GO" id="GO:0005737">
    <property type="term" value="C:cytoplasm"/>
    <property type="evidence" value="ECO:0007669"/>
    <property type="project" value="TreeGrafter"/>
</dbReference>
<organism evidence="4">
    <name type="scientific">Spumella elongata</name>
    <dbReference type="NCBI Taxonomy" id="89044"/>
    <lineage>
        <taxon>Eukaryota</taxon>
        <taxon>Sar</taxon>
        <taxon>Stramenopiles</taxon>
        <taxon>Ochrophyta</taxon>
        <taxon>Chrysophyceae</taxon>
        <taxon>Chromulinales</taxon>
        <taxon>Chromulinaceae</taxon>
        <taxon>Spumella</taxon>
    </lineage>
</organism>
<evidence type="ECO:0000256" key="3">
    <source>
        <dbReference type="PROSITE-ProRule" id="PRU00023"/>
    </source>
</evidence>
<dbReference type="PROSITE" id="PS50297">
    <property type="entry name" value="ANK_REP_REGION"/>
    <property type="match status" value="1"/>
</dbReference>